<gene>
    <name evidence="1" type="ORF">SHKM778_49570</name>
</gene>
<dbReference type="InterPro" id="IPR039261">
    <property type="entry name" value="FNR_nucleotide-bd"/>
</dbReference>
<proteinExistence type="predicted"/>
<protein>
    <recommendedName>
        <fullName evidence="2">Oxidoreductase FAD/NAD(P)-binding domain-containing protein</fullName>
    </recommendedName>
</protein>
<reference evidence="1" key="1">
    <citation type="submission" date="2024-06" db="EMBL/GenBank/DDBJ databases">
        <authorList>
            <consortium name="consrtm"/>
            <person name="Uemura M."/>
            <person name="Terahara T."/>
        </authorList>
    </citation>
    <scope>NUCLEOTIDE SEQUENCE</scope>
    <source>
        <strain evidence="1">KM77-8</strain>
    </source>
</reference>
<sequence length="56" mass="6186">MNLDGVELPENATVFLCGPLPFMRDIRTRLLAAGVPAQRIRYEVFGPDLWLPGSTA</sequence>
<dbReference type="EMBL" id="AP035768">
    <property type="protein sequence ID" value="BFO18569.1"/>
    <property type="molecule type" value="Genomic_DNA"/>
</dbReference>
<evidence type="ECO:0008006" key="2">
    <source>
        <dbReference type="Google" id="ProtNLM"/>
    </source>
</evidence>
<accession>A0AAT9HM13</accession>
<name>A0AAT9HM13_9ACTN</name>
<organism evidence="1">
    <name type="scientific">Streptomyces haneummycinicus</name>
    <dbReference type="NCBI Taxonomy" id="3074435"/>
    <lineage>
        <taxon>Bacteria</taxon>
        <taxon>Bacillati</taxon>
        <taxon>Actinomycetota</taxon>
        <taxon>Actinomycetes</taxon>
        <taxon>Kitasatosporales</taxon>
        <taxon>Streptomycetaceae</taxon>
        <taxon>Streptomyces</taxon>
    </lineage>
</organism>
<dbReference type="Gene3D" id="3.40.50.80">
    <property type="entry name" value="Nucleotide-binding domain of ferredoxin-NADP reductase (FNR) module"/>
    <property type="match status" value="1"/>
</dbReference>
<dbReference type="AlphaFoldDB" id="A0AAT9HM13"/>
<evidence type="ECO:0000313" key="1">
    <source>
        <dbReference type="EMBL" id="BFO18569.1"/>
    </source>
</evidence>
<dbReference type="SUPFAM" id="SSF52343">
    <property type="entry name" value="Ferredoxin reductase-like, C-terminal NADP-linked domain"/>
    <property type="match status" value="1"/>
</dbReference>
<reference evidence="1" key="2">
    <citation type="submission" date="2024-07" db="EMBL/GenBank/DDBJ databases">
        <title>Streptomyces haneummycinica sp. nov., a new antibiotic-producing actinobacterium isolated from marine sediment.</title>
        <authorList>
            <person name="Uemura M."/>
            <person name="Hamada M."/>
            <person name="Hirano S."/>
            <person name="Kobayashi K."/>
            <person name="Ohshiro T."/>
            <person name="Kobayashi T."/>
            <person name="Terahara T."/>
        </authorList>
    </citation>
    <scope>NUCLEOTIDE SEQUENCE</scope>
    <source>
        <strain evidence="1">KM77-8</strain>
    </source>
</reference>